<proteinExistence type="predicted"/>
<gene>
    <name evidence="1" type="ORF">HPB47_002260</name>
</gene>
<accession>A0AC60PMZ6</accession>
<comment type="caution">
    <text evidence="1">The sequence shown here is derived from an EMBL/GenBank/DDBJ whole genome shotgun (WGS) entry which is preliminary data.</text>
</comment>
<reference evidence="1 2" key="1">
    <citation type="journal article" date="2020" name="Cell">
        <title>Large-Scale Comparative Analyses of Tick Genomes Elucidate Their Genetic Diversity and Vector Capacities.</title>
        <authorList>
            <consortium name="Tick Genome and Microbiome Consortium (TIGMIC)"/>
            <person name="Jia N."/>
            <person name="Wang J."/>
            <person name="Shi W."/>
            <person name="Du L."/>
            <person name="Sun Y."/>
            <person name="Zhan W."/>
            <person name="Jiang J.F."/>
            <person name="Wang Q."/>
            <person name="Zhang B."/>
            <person name="Ji P."/>
            <person name="Bell-Sakyi L."/>
            <person name="Cui X.M."/>
            <person name="Yuan T.T."/>
            <person name="Jiang B.G."/>
            <person name="Yang W.F."/>
            <person name="Lam T.T."/>
            <person name="Chang Q.C."/>
            <person name="Ding S.J."/>
            <person name="Wang X.J."/>
            <person name="Zhu J.G."/>
            <person name="Ruan X.D."/>
            <person name="Zhao L."/>
            <person name="Wei J.T."/>
            <person name="Ye R.Z."/>
            <person name="Que T.C."/>
            <person name="Du C.H."/>
            <person name="Zhou Y.H."/>
            <person name="Cheng J.X."/>
            <person name="Dai P.F."/>
            <person name="Guo W.B."/>
            <person name="Han X.H."/>
            <person name="Huang E.J."/>
            <person name="Li L.F."/>
            <person name="Wei W."/>
            <person name="Gao Y.C."/>
            <person name="Liu J.Z."/>
            <person name="Shao H.Z."/>
            <person name="Wang X."/>
            <person name="Wang C.C."/>
            <person name="Yang T.C."/>
            <person name="Huo Q.B."/>
            <person name="Li W."/>
            <person name="Chen H.Y."/>
            <person name="Chen S.E."/>
            <person name="Zhou L.G."/>
            <person name="Ni X.B."/>
            <person name="Tian J.H."/>
            <person name="Sheng Y."/>
            <person name="Liu T."/>
            <person name="Pan Y.S."/>
            <person name="Xia L.Y."/>
            <person name="Li J."/>
            <person name="Zhao F."/>
            <person name="Cao W.C."/>
        </authorList>
    </citation>
    <scope>NUCLEOTIDE SEQUENCE [LARGE SCALE GENOMIC DNA]</scope>
    <source>
        <strain evidence="1">Iper-2018</strain>
    </source>
</reference>
<dbReference type="EMBL" id="JABSTQ010010306">
    <property type="protein sequence ID" value="KAG0421881.1"/>
    <property type="molecule type" value="Genomic_DNA"/>
</dbReference>
<keyword evidence="2" id="KW-1185">Reference proteome</keyword>
<protein>
    <submittedName>
        <fullName evidence="1">Uncharacterized protein</fullName>
    </submittedName>
</protein>
<dbReference type="Proteomes" id="UP000805193">
    <property type="component" value="Unassembled WGS sequence"/>
</dbReference>
<sequence length="569" mass="60686">MDHTTLKRKSRWRFGRLEADRRGAAQRLNLSSKKRRRHGNSGACADGSQGSSNEGAPFATRYSELIKDTPPAAPPALLRGLSRKDTGLAKIKVMLRVCPSAASADASTHQNGCTASDLATGVSNSSFLLLDGRKKQVTLYDPTATVASRTPEATSGDETSSATTPVSPSSSASGRRTTLVAAPKMFAFDAVFSQDATQSEVCSSALTELVQAVVNGTDACLFVYGPAGLGNPVRPNSHRRQQDAGGDFWRRNFIGDDAGVSLFVGFWEADNSGRSAEDSEVCSSALTELVQAVVNGTDACLFVYGPAGLGKEKHGVWYEPDPHTRCKVSRENLSAALEYFTKDELQCSRQGPNQKDVISVMLHVEITCVKTGKTWTMLGGSGSTQELGVVPCAIAWLFRLINEHKQRTGARFSVRVSAVQVAGRSENLRDLLAEHANGTEGSGTAPGLYLRDDPVLGTKLMNYSELRAPTAEKAAFLLDAAIAAAAAANQRSEEDGRNTHFLFTLHIYQYRVDKSGRGGVAGGRSRLHLFDLGSCEKGSKAGPGAGPLSLSALGNVILALFNAQKRLPF</sequence>
<evidence type="ECO:0000313" key="1">
    <source>
        <dbReference type="EMBL" id="KAG0421881.1"/>
    </source>
</evidence>
<name>A0AC60PMZ6_IXOPE</name>
<evidence type="ECO:0000313" key="2">
    <source>
        <dbReference type="Proteomes" id="UP000805193"/>
    </source>
</evidence>
<feature type="non-terminal residue" evidence="1">
    <location>
        <position position="569"/>
    </location>
</feature>
<organism evidence="1 2">
    <name type="scientific">Ixodes persulcatus</name>
    <name type="common">Taiga tick</name>
    <dbReference type="NCBI Taxonomy" id="34615"/>
    <lineage>
        <taxon>Eukaryota</taxon>
        <taxon>Metazoa</taxon>
        <taxon>Ecdysozoa</taxon>
        <taxon>Arthropoda</taxon>
        <taxon>Chelicerata</taxon>
        <taxon>Arachnida</taxon>
        <taxon>Acari</taxon>
        <taxon>Parasitiformes</taxon>
        <taxon>Ixodida</taxon>
        <taxon>Ixodoidea</taxon>
        <taxon>Ixodidae</taxon>
        <taxon>Ixodinae</taxon>
        <taxon>Ixodes</taxon>
    </lineage>
</organism>